<keyword evidence="9 11" id="KW-0406">Ion transport</keyword>
<dbReference type="Proteomes" id="UP000245678">
    <property type="component" value="Unassembled WGS sequence"/>
</dbReference>
<dbReference type="NCBIfam" id="TIGR00681">
    <property type="entry name" value="kdpC"/>
    <property type="match status" value="1"/>
</dbReference>
<evidence type="ECO:0000256" key="7">
    <source>
        <dbReference type="ARBA" id="ARBA00022958"/>
    </source>
</evidence>
<keyword evidence="5 11" id="KW-0547">Nucleotide-binding</keyword>
<evidence type="ECO:0000256" key="6">
    <source>
        <dbReference type="ARBA" id="ARBA00022840"/>
    </source>
</evidence>
<dbReference type="PANTHER" id="PTHR30042:SF2">
    <property type="entry name" value="POTASSIUM-TRANSPORTING ATPASE KDPC SUBUNIT"/>
    <property type="match status" value="1"/>
</dbReference>
<evidence type="ECO:0000256" key="10">
    <source>
        <dbReference type="ARBA" id="ARBA00023136"/>
    </source>
</evidence>
<name>A0A316HIF0_9SPHI</name>
<comment type="subcellular location">
    <subcellularLocation>
        <location evidence="11">Cell membrane</location>
        <topology evidence="11">Single-pass membrane protein</topology>
    </subcellularLocation>
</comment>
<comment type="caution">
    <text evidence="12">The sequence shown here is derived from an EMBL/GenBank/DDBJ whole genome shotgun (WGS) entry which is preliminary data.</text>
</comment>
<evidence type="ECO:0000256" key="11">
    <source>
        <dbReference type="HAMAP-Rule" id="MF_00276"/>
    </source>
</evidence>
<keyword evidence="4 11" id="KW-0812">Transmembrane</keyword>
<dbReference type="GO" id="GO:0005886">
    <property type="term" value="C:plasma membrane"/>
    <property type="evidence" value="ECO:0007669"/>
    <property type="project" value="UniProtKB-SubCell"/>
</dbReference>
<keyword evidence="3 11" id="KW-0633">Potassium transport</keyword>
<keyword evidence="13" id="KW-1185">Reference proteome</keyword>
<dbReference type="PIRSF" id="PIRSF001296">
    <property type="entry name" value="K_ATPase_KdpC"/>
    <property type="match status" value="1"/>
</dbReference>
<reference evidence="12 13" key="1">
    <citation type="submission" date="2018-05" db="EMBL/GenBank/DDBJ databases">
        <title>Genomic Encyclopedia of Archaeal and Bacterial Type Strains, Phase II (KMG-II): from individual species to whole genera.</title>
        <authorList>
            <person name="Goeker M."/>
        </authorList>
    </citation>
    <scope>NUCLEOTIDE SEQUENCE [LARGE SCALE GENOMIC DNA]</scope>
    <source>
        <strain evidence="12 13">DSM 19975</strain>
    </source>
</reference>
<dbReference type="AlphaFoldDB" id="A0A316HIF0"/>
<keyword evidence="2 11" id="KW-1003">Cell membrane</keyword>
<dbReference type="NCBIfam" id="NF010606">
    <property type="entry name" value="PRK14002.1"/>
    <property type="match status" value="1"/>
</dbReference>
<dbReference type="EMBL" id="QGHA01000001">
    <property type="protein sequence ID" value="PWK80408.1"/>
    <property type="molecule type" value="Genomic_DNA"/>
</dbReference>
<evidence type="ECO:0000256" key="8">
    <source>
        <dbReference type="ARBA" id="ARBA00022989"/>
    </source>
</evidence>
<keyword evidence="6 11" id="KW-0067">ATP-binding</keyword>
<protein>
    <recommendedName>
        <fullName evidence="11">Potassium-transporting ATPase KdpC subunit</fullName>
    </recommendedName>
    <alternativeName>
        <fullName evidence="11">ATP phosphohydrolase [potassium-transporting] C chain</fullName>
    </alternativeName>
    <alternativeName>
        <fullName evidence="11">Potassium-binding and translocating subunit C</fullName>
    </alternativeName>
    <alternativeName>
        <fullName evidence="11">Potassium-translocating ATPase C chain</fullName>
    </alternativeName>
</protein>
<comment type="function">
    <text evidence="11">Part of the high-affinity ATP-driven potassium transport (or Kdp) system, which catalyzes the hydrolysis of ATP coupled with the electrogenic transport of potassium into the cytoplasm. This subunit acts as a catalytic chaperone that increases the ATP-binding affinity of the ATP-hydrolyzing subunit KdpB by the formation of a transient KdpB/KdpC/ATP ternary complex.</text>
</comment>
<evidence type="ECO:0000256" key="4">
    <source>
        <dbReference type="ARBA" id="ARBA00022692"/>
    </source>
</evidence>
<keyword evidence="7 11" id="KW-0630">Potassium</keyword>
<sequence>MKTYLLPSIKLTLILIVLTAGIYPLAIAGIGKFTPGKGDGETITYKDRVVGYANIGQKFTKDEYFWGRPSAVDYNAAGSGGSNKGPSNPDYLKQVEGRIDDFMKHNPGVTRSQIPAELVTASGSGLDPDISPAGAKVQVARVAKARGLSVDALNKLVDEHTEQPLLGMFGPAKVNVLKLNVALDELK</sequence>
<dbReference type="RefSeq" id="WP_109606701.1">
    <property type="nucleotide sequence ID" value="NZ_QGHA01000001.1"/>
</dbReference>
<evidence type="ECO:0000256" key="5">
    <source>
        <dbReference type="ARBA" id="ARBA00022741"/>
    </source>
</evidence>
<dbReference type="GO" id="GO:0008556">
    <property type="term" value="F:P-type potassium transmembrane transporter activity"/>
    <property type="evidence" value="ECO:0007669"/>
    <property type="project" value="InterPro"/>
</dbReference>
<accession>A0A316HIF0</accession>
<keyword evidence="1 11" id="KW-0813">Transport</keyword>
<organism evidence="12 13">
    <name type="scientific">Mucilaginibacter oryzae</name>
    <dbReference type="NCBI Taxonomy" id="468058"/>
    <lineage>
        <taxon>Bacteria</taxon>
        <taxon>Pseudomonadati</taxon>
        <taxon>Bacteroidota</taxon>
        <taxon>Sphingobacteriia</taxon>
        <taxon>Sphingobacteriales</taxon>
        <taxon>Sphingobacteriaceae</taxon>
        <taxon>Mucilaginibacter</taxon>
    </lineage>
</organism>
<dbReference type="InterPro" id="IPR003820">
    <property type="entry name" value="KdpC"/>
</dbReference>
<evidence type="ECO:0000256" key="9">
    <source>
        <dbReference type="ARBA" id="ARBA00023065"/>
    </source>
</evidence>
<evidence type="ECO:0000256" key="2">
    <source>
        <dbReference type="ARBA" id="ARBA00022475"/>
    </source>
</evidence>
<dbReference type="Pfam" id="PF02669">
    <property type="entry name" value="KdpC"/>
    <property type="match status" value="1"/>
</dbReference>
<comment type="subunit">
    <text evidence="11">The system is composed of three essential subunits: KdpA, KdpB and KdpC.</text>
</comment>
<evidence type="ECO:0000256" key="1">
    <source>
        <dbReference type="ARBA" id="ARBA00022448"/>
    </source>
</evidence>
<dbReference type="NCBIfam" id="NF001454">
    <property type="entry name" value="PRK00315.1"/>
    <property type="match status" value="1"/>
</dbReference>
<evidence type="ECO:0000313" key="13">
    <source>
        <dbReference type="Proteomes" id="UP000245678"/>
    </source>
</evidence>
<comment type="similarity">
    <text evidence="11">Belongs to the KdpC family.</text>
</comment>
<evidence type="ECO:0000256" key="3">
    <source>
        <dbReference type="ARBA" id="ARBA00022538"/>
    </source>
</evidence>
<proteinExistence type="inferred from homology"/>
<gene>
    <name evidence="11" type="primary">kdpC</name>
    <name evidence="12" type="ORF">LX99_00874</name>
</gene>
<keyword evidence="8 11" id="KW-1133">Transmembrane helix</keyword>
<dbReference type="PANTHER" id="PTHR30042">
    <property type="entry name" value="POTASSIUM-TRANSPORTING ATPASE C CHAIN"/>
    <property type="match status" value="1"/>
</dbReference>
<keyword evidence="10 11" id="KW-0472">Membrane</keyword>
<evidence type="ECO:0000313" key="12">
    <source>
        <dbReference type="EMBL" id="PWK80408.1"/>
    </source>
</evidence>
<dbReference type="GO" id="GO:0005524">
    <property type="term" value="F:ATP binding"/>
    <property type="evidence" value="ECO:0007669"/>
    <property type="project" value="UniProtKB-UniRule"/>
</dbReference>
<dbReference type="HAMAP" id="MF_00276">
    <property type="entry name" value="KdpC"/>
    <property type="match status" value="1"/>
</dbReference>